<evidence type="ECO:0000313" key="3">
    <source>
        <dbReference type="Proteomes" id="UP001163850"/>
    </source>
</evidence>
<evidence type="ECO:0000313" key="2">
    <source>
        <dbReference type="EMBL" id="KAJ3978934.1"/>
    </source>
</evidence>
<protein>
    <submittedName>
        <fullName evidence="2">Uncharacterized protein</fullName>
    </submittedName>
</protein>
<organism evidence="2 3">
    <name type="scientific">Lentinula detonsa</name>
    <dbReference type="NCBI Taxonomy" id="2804962"/>
    <lineage>
        <taxon>Eukaryota</taxon>
        <taxon>Fungi</taxon>
        <taxon>Dikarya</taxon>
        <taxon>Basidiomycota</taxon>
        <taxon>Agaricomycotina</taxon>
        <taxon>Agaricomycetes</taxon>
        <taxon>Agaricomycetidae</taxon>
        <taxon>Agaricales</taxon>
        <taxon>Marasmiineae</taxon>
        <taxon>Omphalotaceae</taxon>
        <taxon>Lentinula</taxon>
    </lineage>
</organism>
<dbReference type="Proteomes" id="UP001163850">
    <property type="component" value="Unassembled WGS sequence"/>
</dbReference>
<dbReference type="AlphaFoldDB" id="A0AA38PNP4"/>
<sequence>MLTNEQENLVNIAISQMSDADIARIRSRTAKVRVSEDDNVSSISQDTMEPIHKGKAIDPRNWGNIEFDESEMNLGIQQAMLKHYNTTRDAEHFVDTMSELPKDKPHTTRQTAGVEEVEDEDEPRMEKSIAKIGHSRRATLRMGIRQQKLGIQCSPNLQSILRLEVISIVHSVEHLQRESIPDIPQTTKIYLQNWILPLKLIMALEGVRIDILS</sequence>
<reference evidence="2" key="1">
    <citation type="submission" date="2022-08" db="EMBL/GenBank/DDBJ databases">
        <authorList>
            <consortium name="DOE Joint Genome Institute"/>
            <person name="Min B."/>
            <person name="Riley R."/>
            <person name="Sierra-Patev S."/>
            <person name="Naranjo-Ortiz M."/>
            <person name="Looney B."/>
            <person name="Konkel Z."/>
            <person name="Slot J.C."/>
            <person name="Sakamoto Y."/>
            <person name="Steenwyk J.L."/>
            <person name="Rokas A."/>
            <person name="Carro J."/>
            <person name="Camarero S."/>
            <person name="Ferreira P."/>
            <person name="Molpeceres G."/>
            <person name="Ruiz-Duenas F.J."/>
            <person name="Serrano A."/>
            <person name="Henrissat B."/>
            <person name="Drula E."/>
            <person name="Hughes K.W."/>
            <person name="Mata J.L."/>
            <person name="Ishikawa N.K."/>
            <person name="Vargas-Isla R."/>
            <person name="Ushijima S."/>
            <person name="Smith C.A."/>
            <person name="Ahrendt S."/>
            <person name="Andreopoulos W."/>
            <person name="He G."/>
            <person name="Labutti K."/>
            <person name="Lipzen A."/>
            <person name="Ng V."/>
            <person name="Sandor L."/>
            <person name="Barry K."/>
            <person name="Martinez A.T."/>
            <person name="Xiao Y."/>
            <person name="Gibbons J.G."/>
            <person name="Terashima K."/>
            <person name="Hibbett D.S."/>
            <person name="Grigoriev I.V."/>
        </authorList>
    </citation>
    <scope>NUCLEOTIDE SEQUENCE</scope>
    <source>
        <strain evidence="2">TFB7829</strain>
    </source>
</reference>
<dbReference type="EMBL" id="MU802599">
    <property type="protein sequence ID" value="KAJ3978934.1"/>
    <property type="molecule type" value="Genomic_DNA"/>
</dbReference>
<accession>A0AA38PNP4</accession>
<evidence type="ECO:0000256" key="1">
    <source>
        <dbReference type="SAM" id="MobiDB-lite"/>
    </source>
</evidence>
<comment type="caution">
    <text evidence="2">The sequence shown here is derived from an EMBL/GenBank/DDBJ whole genome shotgun (WGS) entry which is preliminary data.</text>
</comment>
<name>A0AA38PNP4_9AGAR</name>
<feature type="region of interest" description="Disordered" evidence="1">
    <location>
        <begin position="100"/>
        <end position="123"/>
    </location>
</feature>
<proteinExistence type="predicted"/>
<gene>
    <name evidence="2" type="ORF">F5890DRAFT_1478946</name>
</gene>